<feature type="transmembrane region" description="Helical" evidence="5">
    <location>
        <begin position="155"/>
        <end position="173"/>
    </location>
</feature>
<sequence>MLTNFGNLLDDKVKGTNPYSLSFNIFLVITSILIVCLSLPQLYKILKDKKTGNINFTSFWIFHLGILGWVIYGVTNPNHLYNVVIADGLSVFVNGVMTGLLYYYKKEFSQRQKMFGYLGILATWGVAIILIGFYIKEESSGQIGLITMTENQSAIFGYTLPALTTFAFAPQLIQSFITKKWQGISVWMFVLYEINNVAWIIWWIIGILQNQYDGIGYQSLIAGLIWQIISLTIFGVQLTFTVLDIRKNKQTIQQN</sequence>
<evidence type="ECO:0000313" key="7">
    <source>
        <dbReference type="Proteomes" id="UP000289862"/>
    </source>
</evidence>
<proteinExistence type="predicted"/>
<evidence type="ECO:0008006" key="8">
    <source>
        <dbReference type="Google" id="ProtNLM"/>
    </source>
</evidence>
<keyword evidence="7" id="KW-1185">Reference proteome</keyword>
<feature type="transmembrane region" description="Helical" evidence="5">
    <location>
        <begin position="185"/>
        <end position="208"/>
    </location>
</feature>
<feature type="transmembrane region" description="Helical" evidence="5">
    <location>
        <begin position="80"/>
        <end position="103"/>
    </location>
</feature>
<evidence type="ECO:0000256" key="5">
    <source>
        <dbReference type="SAM" id="Phobius"/>
    </source>
</evidence>
<accession>A0A449AZQ4</accession>
<dbReference type="OrthoDB" id="398361at2"/>
<dbReference type="EMBL" id="LR215031">
    <property type="protein sequence ID" value="VEU72964.1"/>
    <property type="molecule type" value="Genomic_DNA"/>
</dbReference>
<dbReference type="Pfam" id="PF04193">
    <property type="entry name" value="PQ-loop"/>
    <property type="match status" value="1"/>
</dbReference>
<evidence type="ECO:0000256" key="1">
    <source>
        <dbReference type="ARBA" id="ARBA00004141"/>
    </source>
</evidence>
<keyword evidence="4 5" id="KW-0472">Membrane</keyword>
<evidence type="ECO:0000256" key="2">
    <source>
        <dbReference type="ARBA" id="ARBA00022692"/>
    </source>
</evidence>
<dbReference type="KEGG" id="mgal:NCTC10186_00451"/>
<protein>
    <recommendedName>
        <fullName evidence="8">PQ loop repeat</fullName>
    </recommendedName>
</protein>
<keyword evidence="2 5" id="KW-0812">Transmembrane</keyword>
<feature type="transmembrane region" description="Helical" evidence="5">
    <location>
        <begin position="20"/>
        <end position="42"/>
    </location>
</feature>
<evidence type="ECO:0000256" key="3">
    <source>
        <dbReference type="ARBA" id="ARBA00022989"/>
    </source>
</evidence>
<name>A0A449AZQ4_9BACT</name>
<organism evidence="6 7">
    <name type="scientific">Mycoplasmopsis gallopavonis</name>
    <dbReference type="NCBI Taxonomy" id="76629"/>
    <lineage>
        <taxon>Bacteria</taxon>
        <taxon>Bacillati</taxon>
        <taxon>Mycoplasmatota</taxon>
        <taxon>Mycoplasmoidales</taxon>
        <taxon>Metamycoplasmataceae</taxon>
        <taxon>Mycoplasmopsis</taxon>
    </lineage>
</organism>
<evidence type="ECO:0000256" key="4">
    <source>
        <dbReference type="ARBA" id="ARBA00023136"/>
    </source>
</evidence>
<dbReference type="GO" id="GO:0016020">
    <property type="term" value="C:membrane"/>
    <property type="evidence" value="ECO:0007669"/>
    <property type="project" value="UniProtKB-SubCell"/>
</dbReference>
<dbReference type="InterPro" id="IPR006603">
    <property type="entry name" value="PQ-loop_rpt"/>
</dbReference>
<comment type="subcellular location">
    <subcellularLocation>
        <location evidence="1">Membrane</location>
        <topology evidence="1">Multi-pass membrane protein</topology>
    </subcellularLocation>
</comment>
<dbReference type="AlphaFoldDB" id="A0A449AZQ4"/>
<evidence type="ECO:0000313" key="6">
    <source>
        <dbReference type="EMBL" id="VEU72964.1"/>
    </source>
</evidence>
<gene>
    <name evidence="6" type="ORF">NCTC10186_00451</name>
</gene>
<feature type="transmembrane region" description="Helical" evidence="5">
    <location>
        <begin position="220"/>
        <end position="243"/>
    </location>
</feature>
<feature type="transmembrane region" description="Helical" evidence="5">
    <location>
        <begin position="115"/>
        <end position="135"/>
    </location>
</feature>
<feature type="transmembrane region" description="Helical" evidence="5">
    <location>
        <begin position="54"/>
        <end position="74"/>
    </location>
</feature>
<dbReference type="Proteomes" id="UP000289862">
    <property type="component" value="Chromosome"/>
</dbReference>
<dbReference type="RefSeq" id="WP_119571988.1">
    <property type="nucleotide sequence ID" value="NZ_QXGN01000011.1"/>
</dbReference>
<dbReference type="Gene3D" id="1.20.1280.290">
    <property type="match status" value="2"/>
</dbReference>
<reference evidence="6 7" key="1">
    <citation type="submission" date="2019-01" db="EMBL/GenBank/DDBJ databases">
        <authorList>
            <consortium name="Pathogen Informatics"/>
        </authorList>
    </citation>
    <scope>NUCLEOTIDE SEQUENCE [LARGE SCALE GENOMIC DNA]</scope>
    <source>
        <strain evidence="6 7">NCTC10186</strain>
    </source>
</reference>
<keyword evidence="3 5" id="KW-1133">Transmembrane helix</keyword>